<reference evidence="1" key="1">
    <citation type="submission" date="2022-07" db="EMBL/GenBank/DDBJ databases">
        <title>Phylogenomic reconstructions and comparative analyses of Kickxellomycotina fungi.</title>
        <authorList>
            <person name="Reynolds N.K."/>
            <person name="Stajich J.E."/>
            <person name="Barry K."/>
            <person name="Grigoriev I.V."/>
            <person name="Crous P."/>
            <person name="Smith M.E."/>
        </authorList>
    </citation>
    <scope>NUCLEOTIDE SEQUENCE</scope>
    <source>
        <strain evidence="1">NRRL 5244</strain>
    </source>
</reference>
<dbReference type="EMBL" id="JANBPW010006442">
    <property type="protein sequence ID" value="KAJ1930057.1"/>
    <property type="molecule type" value="Genomic_DNA"/>
</dbReference>
<keyword evidence="2" id="KW-1185">Reference proteome</keyword>
<evidence type="ECO:0000313" key="2">
    <source>
        <dbReference type="Proteomes" id="UP001150603"/>
    </source>
</evidence>
<name>A0ACC1IY85_9FUNG</name>
<evidence type="ECO:0000313" key="1">
    <source>
        <dbReference type="EMBL" id="KAJ1930057.1"/>
    </source>
</evidence>
<comment type="caution">
    <text evidence="1">The sequence shown here is derived from an EMBL/GenBank/DDBJ whole genome shotgun (WGS) entry which is preliminary data.</text>
</comment>
<feature type="non-terminal residue" evidence="1">
    <location>
        <position position="297"/>
    </location>
</feature>
<accession>A0ACC1IY85</accession>
<protein>
    <submittedName>
        <fullName evidence="1">Uncharacterized protein</fullName>
    </submittedName>
</protein>
<dbReference type="Proteomes" id="UP001150603">
    <property type="component" value="Unassembled WGS sequence"/>
</dbReference>
<organism evidence="1 2">
    <name type="scientific">Linderina macrospora</name>
    <dbReference type="NCBI Taxonomy" id="4868"/>
    <lineage>
        <taxon>Eukaryota</taxon>
        <taxon>Fungi</taxon>
        <taxon>Fungi incertae sedis</taxon>
        <taxon>Zoopagomycota</taxon>
        <taxon>Kickxellomycotina</taxon>
        <taxon>Kickxellomycetes</taxon>
        <taxon>Kickxellales</taxon>
        <taxon>Kickxellaceae</taxon>
        <taxon>Linderina</taxon>
    </lineage>
</organism>
<sequence>MDASEKALKPPPDDDEDHPTFLRYFHNHHSEDNPPEHERSGSMSRFTRFLHHESASSSSSSSNSNVGGEEEDDEKANKNKRMEELRHKFKRAVLKASVMTRKPQRKMKSSFPNGMFPFLQDALFVPMFYFMRDEHGHRAPPVIFDAISLAVTVSGTTLDSEDQHHFVVRIELQYGDIKWVIYRRLQDFITLHTMLTLRKFQGRVHKLPTFPQQFSYAIEKAKSFTPGHQRGDRMNQATADRKQALENYLIKVLRAMNMRPAYEICTFLELSAVSIVKDVGWKGKEGNLDRRVEHTTG</sequence>
<proteinExistence type="predicted"/>
<gene>
    <name evidence="1" type="ORF">FBU59_006992</name>
</gene>